<dbReference type="RefSeq" id="WP_406694937.1">
    <property type="nucleotide sequence ID" value="NZ_CP155447.1"/>
</dbReference>
<dbReference type="GO" id="GO:0004177">
    <property type="term" value="F:aminopeptidase activity"/>
    <property type="evidence" value="ECO:0007669"/>
    <property type="project" value="TreeGrafter"/>
</dbReference>
<dbReference type="Gene3D" id="1.10.472.150">
    <property type="entry name" value="Glucose-regulated metallo-peptidase M90, N-terminal domain"/>
    <property type="match status" value="1"/>
</dbReference>
<dbReference type="EMBL" id="CP155447">
    <property type="protein sequence ID" value="XBH02196.1"/>
    <property type="molecule type" value="Genomic_DNA"/>
</dbReference>
<sequence>MFAFFKQKKREQLREMLLPADWLEIIARNVPLYRRLPEPDRRELHGHVQVFLSEKHFEGCGGLEMTDEIRLTIAAQACLLLLHRETDYYKRLITILVYPRAYVAKGVESLGGGVVLEGSQARLGEAWTEGVVVLSWDDVLRGAADIRDGQNVVLHEFAHQLDQEDGLANGAPILERRSSYVAWARVLMDEYEQLREDETQQRRTVLDTYGATNPAEFFAVATECFFEKPTQLRKKHPALYAELKSYYRQDPEQLLAAAESPCLFPGQEVS</sequence>
<dbReference type="InterPro" id="IPR024079">
    <property type="entry name" value="MetalloPept_cat_dom_sf"/>
</dbReference>
<protein>
    <submittedName>
        <fullName evidence="1">M90 family metallopeptidase</fullName>
    </submittedName>
</protein>
<dbReference type="PANTHER" id="PTHR30164">
    <property type="entry name" value="MTFA PEPTIDASE"/>
    <property type="match status" value="1"/>
</dbReference>
<organism evidence="1">
    <name type="scientific">Singulisphaera sp. Ch08</name>
    <dbReference type="NCBI Taxonomy" id="3120278"/>
    <lineage>
        <taxon>Bacteria</taxon>
        <taxon>Pseudomonadati</taxon>
        <taxon>Planctomycetota</taxon>
        <taxon>Planctomycetia</taxon>
        <taxon>Isosphaerales</taxon>
        <taxon>Isosphaeraceae</taxon>
        <taxon>Singulisphaera</taxon>
    </lineage>
</organism>
<dbReference type="CDD" id="cd20169">
    <property type="entry name" value="Peptidase_M90_mtfA"/>
    <property type="match status" value="1"/>
</dbReference>
<accession>A0AAU7CAD4</accession>
<dbReference type="PANTHER" id="PTHR30164:SF2">
    <property type="entry name" value="PROTEIN MTFA"/>
    <property type="match status" value="1"/>
</dbReference>
<dbReference type="InterPro" id="IPR042252">
    <property type="entry name" value="MtfA_N"/>
</dbReference>
<gene>
    <name evidence="1" type="ORF">V5E97_28240</name>
</gene>
<dbReference type="SUPFAM" id="SSF55486">
    <property type="entry name" value="Metalloproteases ('zincins'), catalytic domain"/>
    <property type="match status" value="1"/>
</dbReference>
<evidence type="ECO:0000313" key="1">
    <source>
        <dbReference type="EMBL" id="XBH02196.1"/>
    </source>
</evidence>
<dbReference type="Gene3D" id="3.40.390.10">
    <property type="entry name" value="Collagenase (Catalytic Domain)"/>
    <property type="match status" value="1"/>
</dbReference>
<dbReference type="InterPro" id="IPR010384">
    <property type="entry name" value="MtfA_fam"/>
</dbReference>
<name>A0AAU7CAD4_9BACT</name>
<dbReference type="GO" id="GO:0008237">
    <property type="term" value="F:metallopeptidase activity"/>
    <property type="evidence" value="ECO:0007669"/>
    <property type="project" value="InterPro"/>
</dbReference>
<proteinExistence type="predicted"/>
<reference evidence="1" key="1">
    <citation type="submission" date="2024-05" db="EMBL/GenBank/DDBJ databases">
        <title>Planctomycetes of the genus Singulisphaera possess chitinolytic capabilities.</title>
        <authorList>
            <person name="Ivanova A."/>
        </authorList>
    </citation>
    <scope>NUCLEOTIDE SEQUENCE</scope>
    <source>
        <strain evidence="1">Ch08T</strain>
    </source>
</reference>
<dbReference type="Pfam" id="PF06167">
    <property type="entry name" value="Peptidase_M90"/>
    <property type="match status" value="1"/>
</dbReference>
<dbReference type="GO" id="GO:0005829">
    <property type="term" value="C:cytosol"/>
    <property type="evidence" value="ECO:0007669"/>
    <property type="project" value="TreeGrafter"/>
</dbReference>
<dbReference type="AlphaFoldDB" id="A0AAU7CAD4"/>
<dbReference type="FunFam" id="3.40.390.10:FF:000012">
    <property type="entry name" value="Protein MtfA"/>
    <property type="match status" value="1"/>
</dbReference>